<proteinExistence type="predicted"/>
<name>A0A8J5GKT7_ZINOF</name>
<dbReference type="EMBL" id="JACMSC010000008">
    <property type="protein sequence ID" value="KAG6510077.1"/>
    <property type="molecule type" value="Genomic_DNA"/>
</dbReference>
<keyword evidence="3" id="KW-1185">Reference proteome</keyword>
<feature type="region of interest" description="Disordered" evidence="1">
    <location>
        <begin position="225"/>
        <end position="256"/>
    </location>
</feature>
<reference evidence="2 3" key="1">
    <citation type="submission" date="2020-08" db="EMBL/GenBank/DDBJ databases">
        <title>Plant Genome Project.</title>
        <authorList>
            <person name="Zhang R.-G."/>
        </authorList>
    </citation>
    <scope>NUCLEOTIDE SEQUENCE [LARGE SCALE GENOMIC DNA]</scope>
    <source>
        <tissue evidence="2">Rhizome</tissue>
    </source>
</reference>
<sequence>MPTSATVCPAGTRRLKLLSTDTSDCEGYANWTDSNATSLCISSIFNPLGSSTSIRGCLLIQTRLQRKNLPYLDDLGPTVVVNVVGFGWMAYCFRWKRFVILTHGGEQKLRSSMKITILAIIELLRRYLWNMLLLYFEGEWRYSKTPAKQLRCRCTVRCACATMPLCGVVSDIHVYLAAVSATMYIMQELEPWRDQCWTLHQLQRQEDEGVPIHLCLLPLKAIKASEDPNPSEFEDDPGMNLEEFEEDPEMDPEDFK</sequence>
<gene>
    <name evidence="2" type="ORF">ZIOFF_028085</name>
</gene>
<evidence type="ECO:0000256" key="1">
    <source>
        <dbReference type="SAM" id="MobiDB-lite"/>
    </source>
</evidence>
<evidence type="ECO:0000313" key="3">
    <source>
        <dbReference type="Proteomes" id="UP000734854"/>
    </source>
</evidence>
<dbReference type="Proteomes" id="UP000734854">
    <property type="component" value="Unassembled WGS sequence"/>
</dbReference>
<evidence type="ECO:0000313" key="2">
    <source>
        <dbReference type="EMBL" id="KAG6510077.1"/>
    </source>
</evidence>
<protein>
    <submittedName>
        <fullName evidence="2">Uncharacterized protein</fullName>
    </submittedName>
</protein>
<comment type="caution">
    <text evidence="2">The sequence shown here is derived from an EMBL/GenBank/DDBJ whole genome shotgun (WGS) entry which is preliminary data.</text>
</comment>
<accession>A0A8J5GKT7</accession>
<feature type="compositionally biased region" description="Acidic residues" evidence="1">
    <location>
        <begin position="232"/>
        <end position="256"/>
    </location>
</feature>
<dbReference type="AlphaFoldDB" id="A0A8J5GKT7"/>
<organism evidence="2 3">
    <name type="scientific">Zingiber officinale</name>
    <name type="common">Ginger</name>
    <name type="synonym">Amomum zingiber</name>
    <dbReference type="NCBI Taxonomy" id="94328"/>
    <lineage>
        <taxon>Eukaryota</taxon>
        <taxon>Viridiplantae</taxon>
        <taxon>Streptophyta</taxon>
        <taxon>Embryophyta</taxon>
        <taxon>Tracheophyta</taxon>
        <taxon>Spermatophyta</taxon>
        <taxon>Magnoliopsida</taxon>
        <taxon>Liliopsida</taxon>
        <taxon>Zingiberales</taxon>
        <taxon>Zingiberaceae</taxon>
        <taxon>Zingiber</taxon>
    </lineage>
</organism>